<keyword evidence="4 15" id="KW-0547">Nucleotide-binding</keyword>
<dbReference type="OrthoDB" id="9803913at2"/>
<dbReference type="NCBIfam" id="TIGR00573">
    <property type="entry name" value="dnaq"/>
    <property type="match status" value="1"/>
</dbReference>
<evidence type="ECO:0000256" key="6">
    <source>
        <dbReference type="ARBA" id="ARBA00022801"/>
    </source>
</evidence>
<name>A7NJG8_ROSCS</name>
<dbReference type="GO" id="GO:0003678">
    <property type="term" value="F:DNA helicase activity"/>
    <property type="evidence" value="ECO:0007669"/>
    <property type="project" value="InterPro"/>
</dbReference>
<keyword evidence="14" id="KW-0413">Isomerase</keyword>
<keyword evidence="2 15" id="KW-0540">Nuclease</keyword>
<evidence type="ECO:0000256" key="13">
    <source>
        <dbReference type="ARBA" id="ARBA00023204"/>
    </source>
</evidence>
<keyword evidence="9 15" id="KW-0067">ATP-binding</keyword>
<dbReference type="GO" id="GO:0016818">
    <property type="term" value="F:hydrolase activity, acting on acid anhydrides, in phosphorus-containing anhydrides"/>
    <property type="evidence" value="ECO:0007669"/>
    <property type="project" value="InterPro"/>
</dbReference>
<evidence type="ECO:0000313" key="18">
    <source>
        <dbReference type="Proteomes" id="UP000000263"/>
    </source>
</evidence>
<comment type="function">
    <text evidence="15">3'-5' exonuclease.</text>
</comment>
<keyword evidence="18" id="KW-1185">Reference proteome</keyword>
<evidence type="ECO:0000256" key="3">
    <source>
        <dbReference type="ARBA" id="ARBA00022723"/>
    </source>
</evidence>
<dbReference type="HOGENOM" id="CLU_012117_1_0_0"/>
<keyword evidence="5" id="KW-0227">DNA damage</keyword>
<keyword evidence="6 15" id="KW-0378">Hydrolase</keyword>
<dbReference type="InterPro" id="IPR006310">
    <property type="entry name" value="DinG"/>
</dbReference>
<dbReference type="Proteomes" id="UP000000263">
    <property type="component" value="Chromosome"/>
</dbReference>
<proteinExistence type="inferred from homology"/>
<dbReference type="SUPFAM" id="SSF53098">
    <property type="entry name" value="Ribonuclease H-like"/>
    <property type="match status" value="1"/>
</dbReference>
<dbReference type="InterPro" id="IPR006554">
    <property type="entry name" value="Helicase-like_DEXD_c2"/>
</dbReference>
<evidence type="ECO:0000256" key="9">
    <source>
        <dbReference type="ARBA" id="ARBA00022840"/>
    </source>
</evidence>
<dbReference type="eggNOG" id="COG2176">
    <property type="taxonomic scope" value="Bacteria"/>
</dbReference>
<dbReference type="GO" id="GO:0006260">
    <property type="term" value="P:DNA replication"/>
    <property type="evidence" value="ECO:0007669"/>
    <property type="project" value="InterPro"/>
</dbReference>
<keyword evidence="11" id="KW-0411">Iron-sulfur</keyword>
<dbReference type="InterPro" id="IPR013520">
    <property type="entry name" value="Ribonucl_H"/>
</dbReference>
<dbReference type="GO" id="GO:0003887">
    <property type="term" value="F:DNA-directed DNA polymerase activity"/>
    <property type="evidence" value="ECO:0007669"/>
    <property type="project" value="InterPro"/>
</dbReference>
<gene>
    <name evidence="15" type="primary">dinG</name>
    <name evidence="17" type="ordered locus">Rcas_1545</name>
</gene>
<dbReference type="HAMAP" id="MF_02206">
    <property type="entry name" value="DinG_exonucl"/>
    <property type="match status" value="1"/>
</dbReference>
<dbReference type="GO" id="GO:0005524">
    <property type="term" value="F:ATP binding"/>
    <property type="evidence" value="ECO:0007669"/>
    <property type="project" value="UniProtKB-UniRule"/>
</dbReference>
<evidence type="ECO:0000256" key="12">
    <source>
        <dbReference type="ARBA" id="ARBA00023125"/>
    </source>
</evidence>
<dbReference type="InterPro" id="IPR014013">
    <property type="entry name" value="Helic_SF1/SF2_ATP-bd_DinG/Rad3"/>
</dbReference>
<dbReference type="CDD" id="cd06127">
    <property type="entry name" value="DEDDh"/>
    <property type="match status" value="1"/>
</dbReference>
<dbReference type="InterPro" id="IPR027417">
    <property type="entry name" value="P-loop_NTPase"/>
</dbReference>
<dbReference type="InterPro" id="IPR012337">
    <property type="entry name" value="RNaseH-like_sf"/>
</dbReference>
<dbReference type="SMART" id="SM00488">
    <property type="entry name" value="DEXDc2"/>
    <property type="match status" value="1"/>
</dbReference>
<organism evidence="17 18">
    <name type="scientific">Roseiflexus castenholzii (strain DSM 13941 / HLO8)</name>
    <dbReference type="NCBI Taxonomy" id="383372"/>
    <lineage>
        <taxon>Bacteria</taxon>
        <taxon>Bacillati</taxon>
        <taxon>Chloroflexota</taxon>
        <taxon>Chloroflexia</taxon>
        <taxon>Chloroflexales</taxon>
        <taxon>Roseiflexineae</taxon>
        <taxon>Roseiflexaceae</taxon>
        <taxon>Roseiflexus</taxon>
    </lineage>
</organism>
<evidence type="ECO:0000313" key="17">
    <source>
        <dbReference type="EMBL" id="ABU57638.1"/>
    </source>
</evidence>
<dbReference type="GO" id="GO:0008408">
    <property type="term" value="F:3'-5' exonuclease activity"/>
    <property type="evidence" value="ECO:0007669"/>
    <property type="project" value="UniProtKB-UniRule"/>
</dbReference>
<dbReference type="Gene3D" id="3.40.50.300">
    <property type="entry name" value="P-loop containing nucleotide triphosphate hydrolases"/>
    <property type="match status" value="2"/>
</dbReference>
<dbReference type="EC" id="3.1.-.-" evidence="15"/>
<dbReference type="PANTHER" id="PTHR11472:SF34">
    <property type="entry name" value="REGULATOR OF TELOMERE ELONGATION HELICASE 1"/>
    <property type="match status" value="1"/>
</dbReference>
<keyword evidence="13" id="KW-0234">DNA repair</keyword>
<evidence type="ECO:0000256" key="15">
    <source>
        <dbReference type="HAMAP-Rule" id="MF_02206"/>
    </source>
</evidence>
<dbReference type="Pfam" id="PF06733">
    <property type="entry name" value="DEAD_2"/>
    <property type="match status" value="1"/>
</dbReference>
<dbReference type="Pfam" id="PF00929">
    <property type="entry name" value="RNase_T"/>
    <property type="match status" value="1"/>
</dbReference>
<evidence type="ECO:0000256" key="5">
    <source>
        <dbReference type="ARBA" id="ARBA00022763"/>
    </source>
</evidence>
<dbReference type="PROSITE" id="PS51193">
    <property type="entry name" value="HELICASE_ATP_BIND_2"/>
    <property type="match status" value="1"/>
</dbReference>
<keyword evidence="3" id="KW-0479">Metal-binding</keyword>
<dbReference type="Pfam" id="PF13307">
    <property type="entry name" value="Helicase_C_2"/>
    <property type="match status" value="1"/>
</dbReference>
<dbReference type="SMART" id="SM00491">
    <property type="entry name" value="HELICc2"/>
    <property type="match status" value="1"/>
</dbReference>
<dbReference type="RefSeq" id="WP_012120066.1">
    <property type="nucleotide sequence ID" value="NC_009767.1"/>
</dbReference>
<dbReference type="PANTHER" id="PTHR11472">
    <property type="entry name" value="DNA REPAIR DEAD HELICASE RAD3/XP-D SUBFAMILY MEMBER"/>
    <property type="match status" value="1"/>
</dbReference>
<dbReference type="Gene3D" id="3.30.420.10">
    <property type="entry name" value="Ribonuclease H-like superfamily/Ribonuclease H"/>
    <property type="match status" value="1"/>
</dbReference>
<dbReference type="InterPro" id="IPR006054">
    <property type="entry name" value="DnaQ"/>
</dbReference>
<dbReference type="InterPro" id="IPR006555">
    <property type="entry name" value="ATP-dep_Helicase_C"/>
</dbReference>
<dbReference type="InterPro" id="IPR036397">
    <property type="entry name" value="RNaseH_sf"/>
</dbReference>
<dbReference type="STRING" id="383372.Rcas_1545"/>
<keyword evidence="10" id="KW-0408">Iron</keyword>
<evidence type="ECO:0000256" key="11">
    <source>
        <dbReference type="ARBA" id="ARBA00023014"/>
    </source>
</evidence>
<keyword evidence="17" id="KW-0548">Nucleotidyltransferase</keyword>
<dbReference type="GO" id="GO:0046872">
    <property type="term" value="F:metal ion binding"/>
    <property type="evidence" value="ECO:0007669"/>
    <property type="project" value="UniProtKB-KW"/>
</dbReference>
<dbReference type="SMART" id="SM00479">
    <property type="entry name" value="EXOIII"/>
    <property type="match status" value="1"/>
</dbReference>
<protein>
    <recommendedName>
        <fullName evidence="15">3'-5' exonuclease DinG</fullName>
        <ecNumber evidence="15">3.1.-.-</ecNumber>
    </recommendedName>
</protein>
<evidence type="ECO:0000256" key="2">
    <source>
        <dbReference type="ARBA" id="ARBA00022722"/>
    </source>
</evidence>
<keyword evidence="1" id="KW-0004">4Fe-4S</keyword>
<dbReference type="NCBIfam" id="TIGR01407">
    <property type="entry name" value="dinG_rel"/>
    <property type="match status" value="1"/>
</dbReference>
<dbReference type="InterPro" id="IPR045028">
    <property type="entry name" value="DinG/Rad3-like"/>
</dbReference>
<evidence type="ECO:0000256" key="7">
    <source>
        <dbReference type="ARBA" id="ARBA00022806"/>
    </source>
</evidence>
<comment type="similarity">
    <text evidence="15">Belongs to the helicase family. DinG subfamily. Type 2 sub-subfamily.</text>
</comment>
<sequence length="944" mass="105125">MDQIYVAIDVETTGLEAGVDEIIEIAAVKFRTGEVIETFDTLVQPRHSLPLNSSRLTGITAEMLAGAPRFSEVAPRFAAFLKNYPLVGHNVRFDINMLQAQGMRLPQPAFDTFELATLLMPRTPAYRLSALAETLGIVHDEAHRALSDADVTRQVFLHLLRRIDALSLNDLNEIVRLTSRVDWTLRPLFEAAQRAKALRVFVDETPISDTDSRESDEKLTPLKPTGNDRPIDLAEIRWFFSPAGALGRAFEGYEQRNQQVRMSEAVADTLNQGGTLIAEAGTGTGKGLAYLVPAALHAARRGERVVISTNTINLQDQLFFKDIPALQRVMSNGVDDKPPFTAALLKGRSNYLCLKRYHDLRRDRDQRLMSDDVRALLKVQLWLHATESGDRAELPLQEGEHATWSKLSAAWDQCTGPRCSEFHRCFFFKARRQAEAAHLVIVNHALLVADLAAENDVIPPYDYLIIDEAHNLEDVATDQLSFNVDREGLLAFLDDIFVEDQAQIVGGLLSELPNHFRESMVTRIDIDRADTITAALRPAVARARDAVYGCFNTLIAFVRRDAELSAADARLRISSALRRKPAWAEVERAWDMLNNALTAIGEGLGQLETLLIDLKDAELPEYDALMLRVQTLKRYATEVRINIGHILTGGAEEKVTWLTHDRLRDTLTLSAAPLSVAEILRTNLFERKSATVLTSATLSVGGDFRFVRERIGLDEAEELALESPFDYTRQALLYIPNDIPEPSHPGYQRAMEQAIIDLARATNGRMLVLFTAINALRQTYRAIQEPLEDAGIAVLGQGIDGSRRSLLERFKEFPGTVLLGTSSFWEGVDVVGDALSVLVIAKLPFSVPTDPIFAARSEQFDDAFNQYAVPQSILRFKQGFGRLIRSKDDRGIVAVLDRRLLTKKYGQTFLDSLPHTTVRSGPLQRLPDLAKRFLAATNGMSGTA</sequence>
<evidence type="ECO:0000256" key="10">
    <source>
        <dbReference type="ARBA" id="ARBA00023004"/>
    </source>
</evidence>
<accession>A7NJG8</accession>
<keyword evidence="7" id="KW-0347">Helicase</keyword>
<evidence type="ECO:0000256" key="1">
    <source>
        <dbReference type="ARBA" id="ARBA00022485"/>
    </source>
</evidence>
<keyword evidence="8 15" id="KW-0269">Exonuclease</keyword>
<feature type="domain" description="Helicase ATP-binding" evidence="16">
    <location>
        <begin position="245"/>
        <end position="516"/>
    </location>
</feature>
<evidence type="ECO:0000256" key="4">
    <source>
        <dbReference type="ARBA" id="ARBA00022741"/>
    </source>
</evidence>
<dbReference type="SUPFAM" id="SSF52540">
    <property type="entry name" value="P-loop containing nucleoside triphosphate hydrolases"/>
    <property type="match status" value="2"/>
</dbReference>
<keyword evidence="17" id="KW-0808">Transferase</keyword>
<comment type="caution">
    <text evidence="15">Lacks conserved residue(s) required for the propagation of feature annotation.</text>
</comment>
<dbReference type="AlphaFoldDB" id="A7NJG8"/>
<dbReference type="GO" id="GO:0006281">
    <property type="term" value="P:DNA repair"/>
    <property type="evidence" value="ECO:0007669"/>
    <property type="project" value="UniProtKB-KW"/>
</dbReference>
<dbReference type="InterPro" id="IPR010614">
    <property type="entry name" value="RAD3-like_helicase_DEAD"/>
</dbReference>
<dbReference type="EMBL" id="CP000804">
    <property type="protein sequence ID" value="ABU57638.1"/>
    <property type="molecule type" value="Genomic_DNA"/>
</dbReference>
<evidence type="ECO:0000256" key="8">
    <source>
        <dbReference type="ARBA" id="ARBA00022839"/>
    </source>
</evidence>
<dbReference type="KEGG" id="rca:Rcas_1545"/>
<reference evidence="17 18" key="1">
    <citation type="submission" date="2007-08" db="EMBL/GenBank/DDBJ databases">
        <title>Complete sequence of Roseiflexus castenholzii DSM 13941.</title>
        <authorList>
            <consortium name="US DOE Joint Genome Institute"/>
            <person name="Copeland A."/>
            <person name="Lucas S."/>
            <person name="Lapidus A."/>
            <person name="Barry K."/>
            <person name="Glavina del Rio T."/>
            <person name="Dalin E."/>
            <person name="Tice H."/>
            <person name="Pitluck S."/>
            <person name="Thompson L.S."/>
            <person name="Brettin T."/>
            <person name="Bruce D."/>
            <person name="Detter J.C."/>
            <person name="Han C."/>
            <person name="Tapia R."/>
            <person name="Schmutz J."/>
            <person name="Larimer F."/>
            <person name="Land M."/>
            <person name="Hauser L."/>
            <person name="Kyrpides N."/>
            <person name="Mikhailova N."/>
            <person name="Bryant D.A."/>
            <person name="Hanada S."/>
            <person name="Tsukatani Y."/>
            <person name="Richardson P."/>
        </authorList>
    </citation>
    <scope>NUCLEOTIDE SEQUENCE [LARGE SCALE GENOMIC DNA]</scope>
    <source>
        <strain evidence="18">DSM 13941 / HLO8</strain>
    </source>
</reference>
<feature type="short sequence motif" description="DEAH box" evidence="15">
    <location>
        <begin position="467"/>
        <end position="470"/>
    </location>
</feature>
<keyword evidence="12" id="KW-0238">DNA-binding</keyword>
<dbReference type="GO" id="GO:0003677">
    <property type="term" value="F:DNA binding"/>
    <property type="evidence" value="ECO:0007669"/>
    <property type="project" value="UniProtKB-KW"/>
</dbReference>
<evidence type="ECO:0000256" key="14">
    <source>
        <dbReference type="ARBA" id="ARBA00023235"/>
    </source>
</evidence>
<dbReference type="eggNOG" id="COG1199">
    <property type="taxonomic scope" value="Bacteria"/>
</dbReference>
<dbReference type="FunFam" id="3.30.420.10:FF:000045">
    <property type="entry name" value="3'-5' exonuclease DinG"/>
    <property type="match status" value="1"/>
</dbReference>
<dbReference type="GO" id="GO:0051539">
    <property type="term" value="F:4 iron, 4 sulfur cluster binding"/>
    <property type="evidence" value="ECO:0007669"/>
    <property type="project" value="UniProtKB-KW"/>
</dbReference>
<evidence type="ECO:0000259" key="16">
    <source>
        <dbReference type="PROSITE" id="PS51193"/>
    </source>
</evidence>